<sequence length="61" mass="7126">MIKGKKLVSTDVGFHYFYIQYKNDKFVDSLGNEVNINVLNGVWSIYEPNLVDKFINKLWGI</sequence>
<proteinExistence type="predicted"/>
<accession>A0A8S5RY17</accession>
<name>A0A8S5RY17_9CAUD</name>
<organism evidence="1">
    <name type="scientific">Siphoviridae sp. ctWdm1</name>
    <dbReference type="NCBI Taxonomy" id="2827883"/>
    <lineage>
        <taxon>Viruses</taxon>
        <taxon>Duplodnaviria</taxon>
        <taxon>Heunggongvirae</taxon>
        <taxon>Uroviricota</taxon>
        <taxon>Caudoviricetes</taxon>
    </lineage>
</organism>
<dbReference type="EMBL" id="BK032509">
    <property type="protein sequence ID" value="DAF43568.1"/>
    <property type="molecule type" value="Genomic_DNA"/>
</dbReference>
<reference evidence="1" key="1">
    <citation type="journal article" date="2021" name="Proc. Natl. Acad. Sci. U.S.A.">
        <title>A Catalog of Tens of Thousands of Viruses from Human Metagenomes Reveals Hidden Associations with Chronic Diseases.</title>
        <authorList>
            <person name="Tisza M.J."/>
            <person name="Buck C.B."/>
        </authorList>
    </citation>
    <scope>NUCLEOTIDE SEQUENCE</scope>
    <source>
        <strain evidence="1">CtWdm1</strain>
    </source>
</reference>
<evidence type="ECO:0000313" key="1">
    <source>
        <dbReference type="EMBL" id="DAF43568.1"/>
    </source>
</evidence>
<protein>
    <submittedName>
        <fullName evidence="1">Uncharacterized protein</fullName>
    </submittedName>
</protein>